<dbReference type="PANTHER" id="PTHR30137">
    <property type="entry name" value="LUCIFERASE-LIKE MONOOXYGENASE"/>
    <property type="match status" value="1"/>
</dbReference>
<evidence type="ECO:0000313" key="3">
    <source>
        <dbReference type="Proteomes" id="UP000655751"/>
    </source>
</evidence>
<dbReference type="GO" id="GO:0016705">
    <property type="term" value="F:oxidoreductase activity, acting on paired donors, with incorporation or reduction of molecular oxygen"/>
    <property type="evidence" value="ECO:0007669"/>
    <property type="project" value="InterPro"/>
</dbReference>
<reference evidence="2" key="1">
    <citation type="submission" date="2020-11" db="EMBL/GenBank/DDBJ databases">
        <title>Nocardia NEAU-351.nov., a novel actinomycete isolated from the cow dung.</title>
        <authorList>
            <person name="Zhang X."/>
        </authorList>
    </citation>
    <scope>NUCLEOTIDE SEQUENCE</scope>
    <source>
        <strain evidence="2">NEAU-351</strain>
    </source>
</reference>
<dbReference type="Proteomes" id="UP000655751">
    <property type="component" value="Unassembled WGS sequence"/>
</dbReference>
<evidence type="ECO:0000259" key="1">
    <source>
        <dbReference type="Pfam" id="PF00296"/>
    </source>
</evidence>
<dbReference type="EMBL" id="JADMLG010000005">
    <property type="protein sequence ID" value="MBH0777562.1"/>
    <property type="molecule type" value="Genomic_DNA"/>
</dbReference>
<dbReference type="PANTHER" id="PTHR30137:SF18">
    <property type="entry name" value="CONSERVED PROTEIN"/>
    <property type="match status" value="1"/>
</dbReference>
<dbReference type="GO" id="GO:0005829">
    <property type="term" value="C:cytosol"/>
    <property type="evidence" value="ECO:0007669"/>
    <property type="project" value="TreeGrafter"/>
</dbReference>
<protein>
    <submittedName>
        <fullName evidence="2">LLM class F420-dependent oxidoreductase</fullName>
    </submittedName>
</protein>
<name>A0A931N3A8_9NOCA</name>
<dbReference type="Gene3D" id="3.20.20.30">
    <property type="entry name" value="Luciferase-like domain"/>
    <property type="match status" value="2"/>
</dbReference>
<sequence length="278" mass="29940">MTIDDLGKFGVWRGYLGFTPESARELEQLGYGTLWLGGSPPADLPVVESLLEATETLRVGTSIVNIWSAKAEGVAESFHRIEARFPGRFLLGIGVGHPEANGADARTPYRALVEYLDILDSEGVPKQGRALAALGPRVLELARDRSAGALPYLAPPRYNQVAREVLGAGTLLVAEQKVVLDEDVDRARATGRTMVPMYLGLRNYVANLRRLGYTEQDVAGPGSDRLIDDLAIHGSAVEVAAGLVAHLEAGADHIAIQPLDEDYLATLRELAKVLPIAR</sequence>
<dbReference type="InterPro" id="IPR019922">
    <property type="entry name" value="Lucif-like_OxRdatse_MSMEG_4141"/>
</dbReference>
<dbReference type="InterPro" id="IPR036661">
    <property type="entry name" value="Luciferase-like_sf"/>
</dbReference>
<dbReference type="SUPFAM" id="SSF51679">
    <property type="entry name" value="Bacterial luciferase-like"/>
    <property type="match status" value="1"/>
</dbReference>
<accession>A0A931N3A8</accession>
<evidence type="ECO:0000313" key="2">
    <source>
        <dbReference type="EMBL" id="MBH0777562.1"/>
    </source>
</evidence>
<dbReference type="Pfam" id="PF00296">
    <property type="entry name" value="Bac_luciferase"/>
    <property type="match status" value="1"/>
</dbReference>
<dbReference type="RefSeq" id="WP_196149895.1">
    <property type="nucleotide sequence ID" value="NZ_JADMLG010000005.1"/>
</dbReference>
<organism evidence="2 3">
    <name type="scientific">Nocardia bovistercoris</name>
    <dbReference type="NCBI Taxonomy" id="2785916"/>
    <lineage>
        <taxon>Bacteria</taxon>
        <taxon>Bacillati</taxon>
        <taxon>Actinomycetota</taxon>
        <taxon>Actinomycetes</taxon>
        <taxon>Mycobacteriales</taxon>
        <taxon>Nocardiaceae</taxon>
        <taxon>Nocardia</taxon>
    </lineage>
</organism>
<keyword evidence="3" id="KW-1185">Reference proteome</keyword>
<proteinExistence type="predicted"/>
<dbReference type="InterPro" id="IPR050766">
    <property type="entry name" value="Bact_Lucif_Oxidored"/>
</dbReference>
<dbReference type="InterPro" id="IPR011251">
    <property type="entry name" value="Luciferase-like_dom"/>
</dbReference>
<dbReference type="AlphaFoldDB" id="A0A931N3A8"/>
<feature type="domain" description="Luciferase-like" evidence="1">
    <location>
        <begin position="19"/>
        <end position="119"/>
    </location>
</feature>
<comment type="caution">
    <text evidence="2">The sequence shown here is derived from an EMBL/GenBank/DDBJ whole genome shotgun (WGS) entry which is preliminary data.</text>
</comment>
<gene>
    <name evidence="2" type="ORF">IT779_14885</name>
</gene>
<dbReference type="NCBIfam" id="TIGR03620">
    <property type="entry name" value="F420_MSMEG_4141"/>
    <property type="match status" value="1"/>
</dbReference>